<evidence type="ECO:0000313" key="1">
    <source>
        <dbReference type="EMBL" id="XRP73282.1"/>
    </source>
</evidence>
<keyword evidence="2" id="KW-1185">Reference proteome</keyword>
<protein>
    <submittedName>
        <fullName evidence="1">S26 family signal peptidase</fullName>
    </submittedName>
</protein>
<proteinExistence type="predicted"/>
<name>A0ACD5IHP5_9PROT</name>
<organism evidence="1 2">
    <name type="scientific">Acidithiobacillus ferruginosus</name>
    <dbReference type="NCBI Taxonomy" id="3063951"/>
    <lineage>
        <taxon>Bacteria</taxon>
        <taxon>Pseudomonadati</taxon>
        <taxon>Pseudomonadota</taxon>
        <taxon>Acidithiobacillia</taxon>
        <taxon>Acidithiobacillales</taxon>
        <taxon>Acidithiobacillaceae</taxon>
        <taxon>Acidithiobacillus</taxon>
    </lineage>
</organism>
<accession>A0ACD5IHP5</accession>
<dbReference type="Proteomes" id="UP001196097">
    <property type="component" value="Chromosome"/>
</dbReference>
<reference evidence="1 2" key="1">
    <citation type="journal article" date="2021" name="ISME J.">
        <title>Genomic evolution of the class Acidithiobacillia: deep-branching Proteobacteria living in extreme acidic conditions.</title>
        <authorList>
            <person name="Moya-Beltran A."/>
            <person name="Beard S."/>
            <person name="Rojas-Villalobos C."/>
            <person name="Issotta F."/>
            <person name="Gallardo Y."/>
            <person name="Ulloa R."/>
            <person name="Giaveno A."/>
            <person name="Degli Esposti M."/>
            <person name="Johnson D.B."/>
            <person name="Quatrini R."/>
        </authorList>
    </citation>
    <scope>NUCLEOTIDE SEQUENCE [LARGE SCALE GENOMIC DNA]</scope>
    <source>
        <strain evidence="1 2">CF3</strain>
    </source>
</reference>
<sequence>MNARLITIAKCGFWWMFWIWTGLITLVAGVGLWMQYQHLVFNDSTCEPVGLYQLRSSPYPLHNGELVEVEIPGPAHHAAVAEGLKYHWFPPGQPWIKEIAAVPGQTVTLARSGVRVEGHTLPNSRVDRWTPGHHHRIVHYSFGTYHLKHGQVWLYAPGNYAFDSSYYGPVPESHILQRAVPWWTIPGSQFWLRKGD</sequence>
<evidence type="ECO:0000313" key="2">
    <source>
        <dbReference type="Proteomes" id="UP001196097"/>
    </source>
</evidence>
<gene>
    <name evidence="1" type="ORF">HF292_001160</name>
</gene>
<dbReference type="EMBL" id="CP130946">
    <property type="protein sequence ID" value="XRP73282.1"/>
    <property type="molecule type" value="Genomic_DNA"/>
</dbReference>